<reference evidence="7" key="1">
    <citation type="submission" date="2020-06" db="EMBL/GenBank/DDBJ databases">
        <title>Draft genome of Bugula neritina, a colonial animal packing powerful symbionts and potential medicines.</title>
        <authorList>
            <person name="Rayko M."/>
        </authorList>
    </citation>
    <scope>NUCLEOTIDE SEQUENCE [LARGE SCALE GENOMIC DNA]</scope>
    <source>
        <strain evidence="7">Kwan_BN1</strain>
    </source>
</reference>
<keyword evidence="8" id="KW-1185">Reference proteome</keyword>
<evidence type="ECO:0000256" key="5">
    <source>
        <dbReference type="ARBA" id="ARBA00023136"/>
    </source>
</evidence>
<evidence type="ECO:0000256" key="2">
    <source>
        <dbReference type="ARBA" id="ARBA00006824"/>
    </source>
</evidence>
<evidence type="ECO:0008006" key="9">
    <source>
        <dbReference type="Google" id="ProtNLM"/>
    </source>
</evidence>
<dbReference type="AlphaFoldDB" id="A0A7J7JCM8"/>
<dbReference type="Pfam" id="PF04117">
    <property type="entry name" value="Mpv17_PMP22"/>
    <property type="match status" value="1"/>
</dbReference>
<keyword evidence="3 6" id="KW-0812">Transmembrane</keyword>
<sequence>MIRLWMMKYPLITGMVSYGGVWTASSITQQKFISKHEVDFVAVRRNTTVAVFVIAPLLHGWYKLAALWFGKGKRTWRTSLKIVVAEQLLFGPVILTSFFLSSGLLMGESVDNIKKEIKYKLPSTYMTSCMFFPLVNFINHLFIPFHLKITYQATVSFIWSNFLCFVKEKRLTEPAGGDEIANLPGSQPITARVSNQDS</sequence>
<organism evidence="7 8">
    <name type="scientific">Bugula neritina</name>
    <name type="common">Brown bryozoan</name>
    <name type="synonym">Sertularia neritina</name>
    <dbReference type="NCBI Taxonomy" id="10212"/>
    <lineage>
        <taxon>Eukaryota</taxon>
        <taxon>Metazoa</taxon>
        <taxon>Spiralia</taxon>
        <taxon>Lophotrochozoa</taxon>
        <taxon>Bryozoa</taxon>
        <taxon>Gymnolaemata</taxon>
        <taxon>Cheilostomatida</taxon>
        <taxon>Flustrina</taxon>
        <taxon>Buguloidea</taxon>
        <taxon>Bugulidae</taxon>
        <taxon>Bugula</taxon>
    </lineage>
</organism>
<evidence type="ECO:0000313" key="8">
    <source>
        <dbReference type="Proteomes" id="UP000593567"/>
    </source>
</evidence>
<dbReference type="GO" id="GO:0005739">
    <property type="term" value="C:mitochondrion"/>
    <property type="evidence" value="ECO:0007669"/>
    <property type="project" value="TreeGrafter"/>
</dbReference>
<comment type="caution">
    <text evidence="7">The sequence shown here is derived from an EMBL/GenBank/DDBJ whole genome shotgun (WGS) entry which is preliminary data.</text>
</comment>
<dbReference type="Proteomes" id="UP000593567">
    <property type="component" value="Unassembled WGS sequence"/>
</dbReference>
<comment type="subcellular location">
    <subcellularLocation>
        <location evidence="1">Membrane</location>
        <topology evidence="1">Multi-pass membrane protein</topology>
    </subcellularLocation>
</comment>
<evidence type="ECO:0000256" key="3">
    <source>
        <dbReference type="ARBA" id="ARBA00022692"/>
    </source>
</evidence>
<accession>A0A7J7JCM8</accession>
<dbReference type="OrthoDB" id="430207at2759"/>
<protein>
    <recommendedName>
        <fullName evidence="9">Mpv17-like protein</fullName>
    </recommendedName>
</protein>
<feature type="transmembrane region" description="Helical" evidence="6">
    <location>
        <begin position="125"/>
        <end position="143"/>
    </location>
</feature>
<proteinExistence type="inferred from homology"/>
<dbReference type="PANTHER" id="PTHR11266:SF85">
    <property type="entry name" value="MPV17-LIKE PROTEIN"/>
    <property type="match status" value="1"/>
</dbReference>
<keyword evidence="4 6" id="KW-1133">Transmembrane helix</keyword>
<feature type="transmembrane region" description="Helical" evidence="6">
    <location>
        <begin position="82"/>
        <end position="105"/>
    </location>
</feature>
<evidence type="ECO:0000256" key="6">
    <source>
        <dbReference type="RuleBase" id="RU363053"/>
    </source>
</evidence>
<gene>
    <name evidence="7" type="ORF">EB796_017899</name>
</gene>
<dbReference type="EMBL" id="VXIV02002663">
    <property type="protein sequence ID" value="KAF6023797.1"/>
    <property type="molecule type" value="Genomic_DNA"/>
</dbReference>
<dbReference type="InterPro" id="IPR007248">
    <property type="entry name" value="Mpv17_PMP22"/>
</dbReference>
<dbReference type="PANTHER" id="PTHR11266">
    <property type="entry name" value="PEROXISOMAL MEMBRANE PROTEIN 2, PXMP2 MPV17"/>
    <property type="match status" value="1"/>
</dbReference>
<feature type="transmembrane region" description="Helical" evidence="6">
    <location>
        <begin position="50"/>
        <end position="70"/>
    </location>
</feature>
<evidence type="ECO:0000313" key="7">
    <source>
        <dbReference type="EMBL" id="KAF6023797.1"/>
    </source>
</evidence>
<dbReference type="GO" id="GO:0016020">
    <property type="term" value="C:membrane"/>
    <property type="evidence" value="ECO:0007669"/>
    <property type="project" value="UniProtKB-SubCell"/>
</dbReference>
<keyword evidence="5 6" id="KW-0472">Membrane</keyword>
<evidence type="ECO:0000256" key="1">
    <source>
        <dbReference type="ARBA" id="ARBA00004141"/>
    </source>
</evidence>
<name>A0A7J7JCM8_BUGNE</name>
<comment type="similarity">
    <text evidence="2 6">Belongs to the peroxisomal membrane protein PXMP2/4 family.</text>
</comment>
<evidence type="ECO:0000256" key="4">
    <source>
        <dbReference type="ARBA" id="ARBA00022989"/>
    </source>
</evidence>